<proteinExistence type="inferred from homology"/>
<evidence type="ECO:0000256" key="8">
    <source>
        <dbReference type="ARBA" id="ARBA00022960"/>
    </source>
</evidence>
<comment type="catalytic activity">
    <reaction evidence="16 17">
        <text>di-trans,octa-cis-undecaprenyl diphosphate + H2O = di-trans,octa-cis-undecaprenyl phosphate + phosphate + H(+)</text>
        <dbReference type="Rhea" id="RHEA:28094"/>
        <dbReference type="ChEBI" id="CHEBI:15377"/>
        <dbReference type="ChEBI" id="CHEBI:15378"/>
        <dbReference type="ChEBI" id="CHEBI:43474"/>
        <dbReference type="ChEBI" id="CHEBI:58405"/>
        <dbReference type="ChEBI" id="CHEBI:60392"/>
        <dbReference type="EC" id="3.6.1.27"/>
    </reaction>
</comment>
<keyword evidence="10 17" id="KW-1133">Transmembrane helix</keyword>
<sequence length="286" mass="30895">MEQLSWIHAIIMGIVQGLTEFLPVSSSGHLVLAKFMIGADASLNTSALFEILLHVGTLAAVCVVYFRDVVLLIKEGLLLIRDGVLWLVHGGKRKFEMYRDRKMVLLVIVASIPTAILGLVMQKFLEDLFLSSVMAVGFALLLTGGMLLASAKIPAGKKRLEKASYRDAVVIGLFQGVATIPGISRSGSTIVGGMLCGFDREFAIRFSFLISMPAIGGAAILKLSSVSGADLELNWFPYLLGAIVAAIVGYACIRGLLAILKRNKFHYFGFYCLAVGLLAVVWGFLH</sequence>
<evidence type="ECO:0000313" key="18">
    <source>
        <dbReference type="EMBL" id="MBC8543324.1"/>
    </source>
</evidence>
<dbReference type="GO" id="GO:0009252">
    <property type="term" value="P:peptidoglycan biosynthetic process"/>
    <property type="evidence" value="ECO:0007669"/>
    <property type="project" value="UniProtKB-KW"/>
</dbReference>
<keyword evidence="5 17" id="KW-1003">Cell membrane</keyword>
<evidence type="ECO:0000256" key="6">
    <source>
        <dbReference type="ARBA" id="ARBA00022692"/>
    </source>
</evidence>
<protein>
    <recommendedName>
        <fullName evidence="4 17">Undecaprenyl-diphosphatase</fullName>
        <ecNumber evidence="3 17">3.6.1.27</ecNumber>
    </recommendedName>
    <alternativeName>
        <fullName evidence="15 17">Bacitracin resistance protein</fullName>
    </alternativeName>
    <alternativeName>
        <fullName evidence="14 17">Undecaprenyl pyrophosphate phosphatase</fullName>
    </alternativeName>
</protein>
<dbReference type="EC" id="3.6.1.27" evidence="3 17"/>
<evidence type="ECO:0000256" key="16">
    <source>
        <dbReference type="ARBA" id="ARBA00047594"/>
    </source>
</evidence>
<keyword evidence="11 17" id="KW-0472">Membrane</keyword>
<dbReference type="AlphaFoldDB" id="A0A926DT85"/>
<keyword evidence="13 17" id="KW-0961">Cell wall biogenesis/degradation</keyword>
<evidence type="ECO:0000256" key="1">
    <source>
        <dbReference type="ARBA" id="ARBA00004651"/>
    </source>
</evidence>
<evidence type="ECO:0000256" key="17">
    <source>
        <dbReference type="HAMAP-Rule" id="MF_01006"/>
    </source>
</evidence>
<evidence type="ECO:0000313" key="19">
    <source>
        <dbReference type="Proteomes" id="UP000657006"/>
    </source>
</evidence>
<keyword evidence="12 17" id="KW-0046">Antibiotic resistance</keyword>
<organism evidence="18 19">
    <name type="scientific">Bianquea renquensis</name>
    <dbReference type="NCBI Taxonomy" id="2763661"/>
    <lineage>
        <taxon>Bacteria</taxon>
        <taxon>Bacillati</taxon>
        <taxon>Bacillota</taxon>
        <taxon>Clostridia</taxon>
        <taxon>Eubacteriales</taxon>
        <taxon>Bianqueaceae</taxon>
        <taxon>Bianquea</taxon>
    </lineage>
</organism>
<gene>
    <name evidence="17 18" type="primary">uppP</name>
    <name evidence="18" type="ORF">H8730_07185</name>
</gene>
<feature type="transmembrane region" description="Helical" evidence="17">
    <location>
        <begin position="265"/>
        <end position="285"/>
    </location>
</feature>
<dbReference type="GO" id="GO:0046677">
    <property type="term" value="P:response to antibiotic"/>
    <property type="evidence" value="ECO:0007669"/>
    <property type="project" value="UniProtKB-UniRule"/>
</dbReference>
<keyword evidence="7 17" id="KW-0378">Hydrolase</keyword>
<evidence type="ECO:0000256" key="3">
    <source>
        <dbReference type="ARBA" id="ARBA00012374"/>
    </source>
</evidence>
<evidence type="ECO:0000256" key="13">
    <source>
        <dbReference type="ARBA" id="ARBA00023316"/>
    </source>
</evidence>
<dbReference type="NCBIfam" id="TIGR00753">
    <property type="entry name" value="undec_PP_bacA"/>
    <property type="match status" value="1"/>
</dbReference>
<evidence type="ECO:0000256" key="11">
    <source>
        <dbReference type="ARBA" id="ARBA00023136"/>
    </source>
</evidence>
<evidence type="ECO:0000256" key="2">
    <source>
        <dbReference type="ARBA" id="ARBA00010621"/>
    </source>
</evidence>
<feature type="transmembrane region" description="Helical" evidence="17">
    <location>
        <begin position="235"/>
        <end position="253"/>
    </location>
</feature>
<dbReference type="InterPro" id="IPR003824">
    <property type="entry name" value="UppP"/>
</dbReference>
<evidence type="ECO:0000256" key="14">
    <source>
        <dbReference type="ARBA" id="ARBA00032707"/>
    </source>
</evidence>
<feature type="transmembrane region" description="Helical" evidence="17">
    <location>
        <begin position="202"/>
        <end position="223"/>
    </location>
</feature>
<feature type="transmembrane region" description="Helical" evidence="17">
    <location>
        <begin position="128"/>
        <end position="149"/>
    </location>
</feature>
<keyword evidence="19" id="KW-1185">Reference proteome</keyword>
<feature type="transmembrane region" description="Helical" evidence="17">
    <location>
        <begin position="6"/>
        <end position="26"/>
    </location>
</feature>
<evidence type="ECO:0000256" key="9">
    <source>
        <dbReference type="ARBA" id="ARBA00022984"/>
    </source>
</evidence>
<feature type="transmembrane region" description="Helical" evidence="17">
    <location>
        <begin position="47"/>
        <end position="66"/>
    </location>
</feature>
<dbReference type="PANTHER" id="PTHR30622">
    <property type="entry name" value="UNDECAPRENYL-DIPHOSPHATASE"/>
    <property type="match status" value="1"/>
</dbReference>
<keyword evidence="6 17" id="KW-0812">Transmembrane</keyword>
<dbReference type="GO" id="GO:0005886">
    <property type="term" value="C:plasma membrane"/>
    <property type="evidence" value="ECO:0007669"/>
    <property type="project" value="UniProtKB-SubCell"/>
</dbReference>
<dbReference type="EMBL" id="JACRSQ010000008">
    <property type="protein sequence ID" value="MBC8543324.1"/>
    <property type="molecule type" value="Genomic_DNA"/>
</dbReference>
<evidence type="ECO:0000256" key="7">
    <source>
        <dbReference type="ARBA" id="ARBA00022801"/>
    </source>
</evidence>
<evidence type="ECO:0000256" key="12">
    <source>
        <dbReference type="ARBA" id="ARBA00023251"/>
    </source>
</evidence>
<dbReference type="GO" id="GO:0008360">
    <property type="term" value="P:regulation of cell shape"/>
    <property type="evidence" value="ECO:0007669"/>
    <property type="project" value="UniProtKB-KW"/>
</dbReference>
<dbReference type="PANTHER" id="PTHR30622:SF2">
    <property type="entry name" value="UNDECAPRENYL-DIPHOSPHATASE"/>
    <property type="match status" value="1"/>
</dbReference>
<accession>A0A926DT85</accession>
<evidence type="ECO:0000256" key="10">
    <source>
        <dbReference type="ARBA" id="ARBA00022989"/>
    </source>
</evidence>
<reference evidence="18" key="1">
    <citation type="submission" date="2020-08" db="EMBL/GenBank/DDBJ databases">
        <title>Genome public.</title>
        <authorList>
            <person name="Liu C."/>
            <person name="Sun Q."/>
        </authorList>
    </citation>
    <scope>NUCLEOTIDE SEQUENCE</scope>
    <source>
        <strain evidence="18">NSJ-32</strain>
    </source>
</reference>
<comment type="miscellaneous">
    <text evidence="17">Bacitracin is thought to be involved in the inhibition of peptidoglycan synthesis by sequestering undecaprenyl diphosphate, thereby reducing the pool of lipid carrier available.</text>
</comment>
<evidence type="ECO:0000256" key="5">
    <source>
        <dbReference type="ARBA" id="ARBA00022475"/>
    </source>
</evidence>
<keyword evidence="9 17" id="KW-0573">Peptidoglycan synthesis</keyword>
<dbReference type="Proteomes" id="UP000657006">
    <property type="component" value="Unassembled WGS sequence"/>
</dbReference>
<keyword evidence="8 17" id="KW-0133">Cell shape</keyword>
<comment type="subcellular location">
    <subcellularLocation>
        <location evidence="1 17">Cell membrane</location>
        <topology evidence="1 17">Multi-pass membrane protein</topology>
    </subcellularLocation>
</comment>
<evidence type="ECO:0000256" key="15">
    <source>
        <dbReference type="ARBA" id="ARBA00032932"/>
    </source>
</evidence>
<comment type="caution">
    <text evidence="18">The sequence shown here is derived from an EMBL/GenBank/DDBJ whole genome shotgun (WGS) entry which is preliminary data.</text>
</comment>
<comment type="similarity">
    <text evidence="2 17">Belongs to the UppP family.</text>
</comment>
<dbReference type="GO" id="GO:0050380">
    <property type="term" value="F:undecaprenyl-diphosphatase activity"/>
    <property type="evidence" value="ECO:0007669"/>
    <property type="project" value="UniProtKB-UniRule"/>
</dbReference>
<dbReference type="Pfam" id="PF02673">
    <property type="entry name" value="BacA"/>
    <property type="match status" value="1"/>
</dbReference>
<dbReference type="RefSeq" id="WP_177719028.1">
    <property type="nucleotide sequence ID" value="NZ_JACRSQ010000008.1"/>
</dbReference>
<evidence type="ECO:0000256" key="4">
    <source>
        <dbReference type="ARBA" id="ARBA00021581"/>
    </source>
</evidence>
<comment type="function">
    <text evidence="17">Catalyzes the dephosphorylation of undecaprenyl diphosphate (UPP). Confers resistance to bacitracin.</text>
</comment>
<dbReference type="GO" id="GO:0071555">
    <property type="term" value="P:cell wall organization"/>
    <property type="evidence" value="ECO:0007669"/>
    <property type="project" value="UniProtKB-KW"/>
</dbReference>
<dbReference type="HAMAP" id="MF_01006">
    <property type="entry name" value="Undec_diphosphatase"/>
    <property type="match status" value="1"/>
</dbReference>
<name>A0A926DT85_9FIRM</name>
<feature type="transmembrane region" description="Helical" evidence="17">
    <location>
        <begin position="103"/>
        <end position="122"/>
    </location>
</feature>